<evidence type="ECO:0000256" key="8">
    <source>
        <dbReference type="SAM" id="SignalP"/>
    </source>
</evidence>
<protein>
    <recommendedName>
        <fullName evidence="9">Chemokine interleukin-8-like domain-containing protein</fullName>
    </recommendedName>
</protein>
<sequence>MSRLLLGPAVLLLLLSVWVSLEEASPLKCCTNYSPNPFPLNRLKHFSIQDATGVCRLSAVIFTTLKNKKICADPEAAWVKDAVSHISKYCTPLY</sequence>
<dbReference type="AlphaFoldDB" id="A0A8B9GSZ6"/>
<evidence type="ECO:0000256" key="7">
    <source>
        <dbReference type="ARBA" id="ARBA00023198"/>
    </source>
</evidence>
<evidence type="ECO:0000313" key="10">
    <source>
        <dbReference type="Ensembl" id="ENSAMXP00005002301.1"/>
    </source>
</evidence>
<dbReference type="FunFam" id="2.40.50.40:FF:000012">
    <property type="entry name" value="C-C motif chemokine"/>
    <property type="match status" value="1"/>
</dbReference>
<keyword evidence="7" id="KW-0395">Inflammatory response</keyword>
<comment type="subcellular location">
    <subcellularLocation>
        <location evidence="1">Secreted</location>
    </subcellularLocation>
</comment>
<dbReference type="InterPro" id="IPR036048">
    <property type="entry name" value="Interleukin_8-like_sf"/>
</dbReference>
<dbReference type="Ensembl" id="ENSAMXT00005002557.1">
    <property type="protein sequence ID" value="ENSAMXP00005002301.1"/>
    <property type="gene ID" value="ENSAMXG00005001264.1"/>
</dbReference>
<keyword evidence="6" id="KW-1015">Disulfide bond</keyword>
<evidence type="ECO:0000313" key="11">
    <source>
        <dbReference type="Proteomes" id="UP000694621"/>
    </source>
</evidence>
<dbReference type="GO" id="GO:0006955">
    <property type="term" value="P:immune response"/>
    <property type="evidence" value="ECO:0007669"/>
    <property type="project" value="InterPro"/>
</dbReference>
<dbReference type="PRINTS" id="PR00436">
    <property type="entry name" value="INTERLEUKIN8"/>
</dbReference>
<dbReference type="SMART" id="SM00199">
    <property type="entry name" value="SCY"/>
    <property type="match status" value="1"/>
</dbReference>
<feature type="signal peptide" evidence="8">
    <location>
        <begin position="1"/>
        <end position="24"/>
    </location>
</feature>
<proteinExistence type="predicted"/>
<dbReference type="GO" id="GO:0008009">
    <property type="term" value="F:chemokine activity"/>
    <property type="evidence" value="ECO:0007669"/>
    <property type="project" value="InterPro"/>
</dbReference>
<evidence type="ECO:0000256" key="4">
    <source>
        <dbReference type="ARBA" id="ARBA00022525"/>
    </source>
</evidence>
<keyword evidence="4" id="KW-0964">Secreted</keyword>
<accession>A0A8B9GSZ6</accession>
<evidence type="ECO:0000256" key="2">
    <source>
        <dbReference type="ARBA" id="ARBA00022500"/>
    </source>
</evidence>
<name>A0A8B9GSZ6_ASTMX</name>
<evidence type="ECO:0000256" key="3">
    <source>
        <dbReference type="ARBA" id="ARBA00022514"/>
    </source>
</evidence>
<dbReference type="PANTHER" id="PTHR12015">
    <property type="entry name" value="SMALL INDUCIBLE CYTOKINE A"/>
    <property type="match status" value="1"/>
</dbReference>
<dbReference type="Pfam" id="PF00048">
    <property type="entry name" value="IL8"/>
    <property type="match status" value="1"/>
</dbReference>
<keyword evidence="5 8" id="KW-0732">Signal</keyword>
<evidence type="ECO:0000256" key="1">
    <source>
        <dbReference type="ARBA" id="ARBA00004613"/>
    </source>
</evidence>
<dbReference type="InterPro" id="IPR039809">
    <property type="entry name" value="Chemokine_b/g/d"/>
</dbReference>
<dbReference type="Gene3D" id="2.40.50.40">
    <property type="match status" value="1"/>
</dbReference>
<reference evidence="10" key="1">
    <citation type="submission" date="2025-08" db="UniProtKB">
        <authorList>
            <consortium name="Ensembl"/>
        </authorList>
    </citation>
    <scope>IDENTIFICATION</scope>
</reference>
<dbReference type="InterPro" id="IPR001811">
    <property type="entry name" value="Chemokine_IL8-like_dom"/>
</dbReference>
<organism evidence="10 11">
    <name type="scientific">Astyanax mexicanus</name>
    <name type="common">Blind cave fish</name>
    <name type="synonym">Astyanax fasciatus mexicanus</name>
    <dbReference type="NCBI Taxonomy" id="7994"/>
    <lineage>
        <taxon>Eukaryota</taxon>
        <taxon>Metazoa</taxon>
        <taxon>Chordata</taxon>
        <taxon>Craniata</taxon>
        <taxon>Vertebrata</taxon>
        <taxon>Euteleostomi</taxon>
        <taxon>Actinopterygii</taxon>
        <taxon>Neopterygii</taxon>
        <taxon>Teleostei</taxon>
        <taxon>Ostariophysi</taxon>
        <taxon>Characiformes</taxon>
        <taxon>Characoidei</taxon>
        <taxon>Acestrorhamphidae</taxon>
        <taxon>Acestrorhamphinae</taxon>
        <taxon>Astyanax</taxon>
    </lineage>
</organism>
<dbReference type="SUPFAM" id="SSF54117">
    <property type="entry name" value="Interleukin 8-like chemokines"/>
    <property type="match status" value="1"/>
</dbReference>
<evidence type="ECO:0000256" key="6">
    <source>
        <dbReference type="ARBA" id="ARBA00023157"/>
    </source>
</evidence>
<dbReference type="Proteomes" id="UP000694621">
    <property type="component" value="Unplaced"/>
</dbReference>
<feature type="domain" description="Chemokine interleukin-8-like" evidence="9">
    <location>
        <begin position="26"/>
        <end position="86"/>
    </location>
</feature>
<evidence type="ECO:0000259" key="9">
    <source>
        <dbReference type="SMART" id="SM00199"/>
    </source>
</evidence>
<dbReference type="GO" id="GO:0006954">
    <property type="term" value="P:inflammatory response"/>
    <property type="evidence" value="ECO:0007669"/>
    <property type="project" value="UniProtKB-KW"/>
</dbReference>
<dbReference type="GO" id="GO:0005615">
    <property type="term" value="C:extracellular space"/>
    <property type="evidence" value="ECO:0007669"/>
    <property type="project" value="UniProtKB-KW"/>
</dbReference>
<evidence type="ECO:0000256" key="5">
    <source>
        <dbReference type="ARBA" id="ARBA00022729"/>
    </source>
</evidence>
<keyword evidence="3" id="KW-0202">Cytokine</keyword>
<keyword evidence="2" id="KW-0145">Chemotaxis</keyword>
<feature type="chain" id="PRO_5034700530" description="Chemokine interleukin-8-like domain-containing protein" evidence="8">
    <location>
        <begin position="25"/>
        <end position="94"/>
    </location>
</feature>